<evidence type="ECO:0000259" key="6">
    <source>
        <dbReference type="Pfam" id="PF25917"/>
    </source>
</evidence>
<organism evidence="9 10">
    <name type="scientific">Methylophilus rhizosphaerae</name>
    <dbReference type="NCBI Taxonomy" id="492660"/>
    <lineage>
        <taxon>Bacteria</taxon>
        <taxon>Pseudomonadati</taxon>
        <taxon>Pseudomonadota</taxon>
        <taxon>Betaproteobacteria</taxon>
        <taxon>Nitrosomonadales</taxon>
        <taxon>Methylophilaceae</taxon>
        <taxon>Methylophilus</taxon>
    </lineage>
</organism>
<dbReference type="Pfam" id="PF25954">
    <property type="entry name" value="Beta-barrel_RND_2"/>
    <property type="match status" value="1"/>
</dbReference>
<keyword evidence="3" id="KW-0813">Transport</keyword>
<accession>A0A1G9D7F2</accession>
<sequence>MTNLSPRPSRTLKVSGICAALMAVVIVIIGINTRAGHDARLKDWTDRQAVPTVSVSQPGGAIEGNRLILPGRFEAYARAPIYARVSGYLKNWKVDIGGAVKTGQLLGEVETPDLDQELLQAKADLASAQANVSLAETTATRWQNMLKTQSIARQEVDEKVGDYQSKQAIVKAAEANVNRLQALKSFARILAPFDGSVTARNTDTGALINAGGSTALPLFEVSDTRKLRLYINVPQNYVSHIKPGGKATFAVPEYPDGNYEATIQSTSGAINASSGTTLVQLLVDNATGKFLPGGFVNVTLQFNDKAGILSIPASALIFDQHGLKVATVTADHKVSLKTVTIARDLGKTLEIQAGLSATDNVIENPPDGVGEGDLVKVAEAPAKTAK</sequence>
<keyword evidence="4" id="KW-1133">Transmembrane helix</keyword>
<comment type="similarity">
    <text evidence="2">Belongs to the membrane fusion protein (MFP) (TC 8.A.1) family.</text>
</comment>
<evidence type="ECO:0000256" key="2">
    <source>
        <dbReference type="ARBA" id="ARBA00009477"/>
    </source>
</evidence>
<keyword evidence="4" id="KW-0812">Transmembrane</keyword>
<proteinExistence type="inferred from homology"/>
<feature type="domain" description="Multidrug resistance protein MdtA-like barrel-sandwich hybrid" evidence="6">
    <location>
        <begin position="79"/>
        <end position="215"/>
    </location>
</feature>
<feature type="domain" description="Multidrug resistance protein MdtA-like alpha-helical hairpin" evidence="5">
    <location>
        <begin position="118"/>
        <end position="178"/>
    </location>
</feature>
<dbReference type="AlphaFoldDB" id="A0A1G9D7F2"/>
<dbReference type="PANTHER" id="PTHR30469">
    <property type="entry name" value="MULTIDRUG RESISTANCE PROTEIN MDTA"/>
    <property type="match status" value="1"/>
</dbReference>
<dbReference type="Pfam" id="PF25967">
    <property type="entry name" value="RND-MFP_C"/>
    <property type="match status" value="1"/>
</dbReference>
<dbReference type="Gene3D" id="1.10.287.470">
    <property type="entry name" value="Helix hairpin bin"/>
    <property type="match status" value="1"/>
</dbReference>
<dbReference type="Pfam" id="PF25876">
    <property type="entry name" value="HH_MFP_RND"/>
    <property type="match status" value="1"/>
</dbReference>
<dbReference type="Gene3D" id="2.40.50.100">
    <property type="match status" value="1"/>
</dbReference>
<dbReference type="RefSeq" id="WP_091471814.1">
    <property type="nucleotide sequence ID" value="NZ_FNFX01000003.1"/>
</dbReference>
<protein>
    <submittedName>
        <fullName evidence="9">RND family efflux transporter, MFP subunit</fullName>
    </submittedName>
</protein>
<dbReference type="NCBIfam" id="TIGR01730">
    <property type="entry name" value="RND_mfp"/>
    <property type="match status" value="1"/>
</dbReference>
<evidence type="ECO:0000259" key="8">
    <source>
        <dbReference type="Pfam" id="PF25967"/>
    </source>
</evidence>
<dbReference type="GO" id="GO:1990281">
    <property type="term" value="C:efflux pump complex"/>
    <property type="evidence" value="ECO:0007669"/>
    <property type="project" value="TreeGrafter"/>
</dbReference>
<dbReference type="InterPro" id="IPR058625">
    <property type="entry name" value="MdtA-like_BSH"/>
</dbReference>
<reference evidence="10" key="1">
    <citation type="submission" date="2016-10" db="EMBL/GenBank/DDBJ databases">
        <authorList>
            <person name="Varghese N."/>
            <person name="Submissions S."/>
        </authorList>
    </citation>
    <scope>NUCLEOTIDE SEQUENCE [LARGE SCALE GENOMIC DNA]</scope>
    <source>
        <strain evidence="10">CBMB127</strain>
    </source>
</reference>
<evidence type="ECO:0000256" key="4">
    <source>
        <dbReference type="SAM" id="Phobius"/>
    </source>
</evidence>
<dbReference type="Gene3D" id="2.40.420.20">
    <property type="match status" value="1"/>
</dbReference>
<gene>
    <name evidence="9" type="ORF">SAMN05192566_1826</name>
</gene>
<feature type="domain" description="Multidrug resistance protein MdtA-like C-terminal permuted SH3" evidence="8">
    <location>
        <begin position="310"/>
        <end position="362"/>
    </location>
</feature>
<dbReference type="Pfam" id="PF25917">
    <property type="entry name" value="BSH_RND"/>
    <property type="match status" value="1"/>
</dbReference>
<keyword evidence="4" id="KW-0472">Membrane</keyword>
<dbReference type="STRING" id="492660.SAMN05192566_1826"/>
<keyword evidence="10" id="KW-1185">Reference proteome</keyword>
<evidence type="ECO:0000313" key="10">
    <source>
        <dbReference type="Proteomes" id="UP000198629"/>
    </source>
</evidence>
<dbReference type="InterPro" id="IPR058624">
    <property type="entry name" value="MdtA-like_HH"/>
</dbReference>
<evidence type="ECO:0000259" key="7">
    <source>
        <dbReference type="Pfam" id="PF25954"/>
    </source>
</evidence>
<name>A0A1G9D7F2_9PROT</name>
<feature type="transmembrane region" description="Helical" evidence="4">
    <location>
        <begin position="12"/>
        <end position="31"/>
    </location>
</feature>
<dbReference type="SUPFAM" id="SSF111369">
    <property type="entry name" value="HlyD-like secretion proteins"/>
    <property type="match status" value="1"/>
</dbReference>
<dbReference type="Gene3D" id="2.40.30.170">
    <property type="match status" value="1"/>
</dbReference>
<dbReference type="GO" id="GO:0015562">
    <property type="term" value="F:efflux transmembrane transporter activity"/>
    <property type="evidence" value="ECO:0007669"/>
    <property type="project" value="TreeGrafter"/>
</dbReference>
<evidence type="ECO:0000256" key="3">
    <source>
        <dbReference type="ARBA" id="ARBA00022448"/>
    </source>
</evidence>
<evidence type="ECO:0000256" key="1">
    <source>
        <dbReference type="ARBA" id="ARBA00004196"/>
    </source>
</evidence>
<dbReference type="OrthoDB" id="9806939at2"/>
<dbReference type="EMBL" id="FNFX01000003">
    <property type="protein sequence ID" value="SDK59842.1"/>
    <property type="molecule type" value="Genomic_DNA"/>
</dbReference>
<evidence type="ECO:0000259" key="5">
    <source>
        <dbReference type="Pfam" id="PF25876"/>
    </source>
</evidence>
<feature type="domain" description="CusB-like beta-barrel" evidence="7">
    <location>
        <begin position="231"/>
        <end position="301"/>
    </location>
</feature>
<dbReference type="InterPro" id="IPR006143">
    <property type="entry name" value="RND_pump_MFP"/>
</dbReference>
<dbReference type="InterPro" id="IPR058627">
    <property type="entry name" value="MdtA-like_C"/>
</dbReference>
<comment type="subcellular location">
    <subcellularLocation>
        <location evidence="1">Cell envelope</location>
    </subcellularLocation>
</comment>
<dbReference type="Proteomes" id="UP000198629">
    <property type="component" value="Unassembled WGS sequence"/>
</dbReference>
<dbReference type="PANTHER" id="PTHR30469:SF37">
    <property type="entry name" value="RAGD PROTEIN"/>
    <property type="match status" value="1"/>
</dbReference>
<evidence type="ECO:0000313" key="9">
    <source>
        <dbReference type="EMBL" id="SDK59842.1"/>
    </source>
</evidence>
<dbReference type="InterPro" id="IPR058792">
    <property type="entry name" value="Beta-barrel_RND_2"/>
</dbReference>